<dbReference type="RefSeq" id="WP_179203792.1">
    <property type="nucleotide sequence ID" value="NZ_FWFD01000008.1"/>
</dbReference>
<dbReference type="AlphaFoldDB" id="A0A1X6WM57"/>
<reference evidence="9" key="1">
    <citation type="submission" date="2017-02" db="EMBL/GenBank/DDBJ databases">
        <authorList>
            <person name="Dridi B."/>
        </authorList>
    </citation>
    <scope>NUCLEOTIDE SEQUENCE [LARGE SCALE GENOMIC DNA]</scope>
    <source>
        <strain evidence="9">bH819</strain>
    </source>
</reference>
<dbReference type="Proteomes" id="UP000195918">
    <property type="component" value="Unassembled WGS sequence"/>
</dbReference>
<keyword evidence="2" id="KW-1003">Cell membrane</keyword>
<comment type="subcellular location">
    <subcellularLocation>
        <location evidence="1">Cell membrane</location>
        <topology evidence="1">Multi-pass membrane protein</topology>
    </subcellularLocation>
</comment>
<organism evidence="8 9">
    <name type="scientific">Vagococcus fluvialis bH819</name>
    <dbReference type="NCBI Taxonomy" id="1255619"/>
    <lineage>
        <taxon>Bacteria</taxon>
        <taxon>Bacillati</taxon>
        <taxon>Bacillota</taxon>
        <taxon>Bacilli</taxon>
        <taxon>Lactobacillales</taxon>
        <taxon>Enterococcaceae</taxon>
        <taxon>Vagococcus</taxon>
    </lineage>
</organism>
<gene>
    <name evidence="8" type="ORF">FM121_04440</name>
</gene>
<keyword evidence="5 6" id="KW-0472">Membrane</keyword>
<dbReference type="GO" id="GO:0005886">
    <property type="term" value="C:plasma membrane"/>
    <property type="evidence" value="ECO:0007669"/>
    <property type="project" value="UniProtKB-SubCell"/>
</dbReference>
<keyword evidence="3 6" id="KW-0812">Transmembrane</keyword>
<evidence type="ECO:0000259" key="7">
    <source>
        <dbReference type="Pfam" id="PF11728"/>
    </source>
</evidence>
<dbReference type="InterPro" id="IPR038323">
    <property type="entry name" value="ArAE_1_C_sf"/>
</dbReference>
<evidence type="ECO:0000313" key="8">
    <source>
        <dbReference type="EMBL" id="SLM85322.1"/>
    </source>
</evidence>
<feature type="transmembrane region" description="Helical" evidence="6">
    <location>
        <begin position="52"/>
        <end position="71"/>
    </location>
</feature>
<dbReference type="EMBL" id="FWFD01000008">
    <property type="protein sequence ID" value="SLM85322.1"/>
    <property type="molecule type" value="Genomic_DNA"/>
</dbReference>
<dbReference type="PANTHER" id="PTHR40064:SF1">
    <property type="entry name" value="MEMBRANE PROTEIN"/>
    <property type="match status" value="1"/>
</dbReference>
<dbReference type="PANTHER" id="PTHR40064">
    <property type="entry name" value="MEMBRANE PROTEIN-RELATED"/>
    <property type="match status" value="1"/>
</dbReference>
<name>A0A1X6WM57_9ENTE</name>
<keyword evidence="4 6" id="KW-1133">Transmembrane helix</keyword>
<dbReference type="InterPro" id="IPR010343">
    <property type="entry name" value="ArAE_1"/>
</dbReference>
<evidence type="ECO:0000256" key="4">
    <source>
        <dbReference type="ARBA" id="ARBA00022989"/>
    </source>
</evidence>
<evidence type="ECO:0000313" key="9">
    <source>
        <dbReference type="Proteomes" id="UP000195918"/>
    </source>
</evidence>
<sequence length="316" mass="35874">MKIGLRTIKTVITATLAIIIANYLGLKYPSTAGIIAILSVTNTKTSSFKVGIGRILALFVAILISFGSYYLLGYTPIAFGVYLLLYIPIAAKFKMSEAIPVNSVLVTHFLNEKSMSGDLVKNAILLLLVGVGLALISNLYMPNVEKEIETNKKRVDDAIKFLLKKMSETLDDKRAILDCDLIVEGVAKSIKQGEQYAKNHLDNQLLSKDIYEISYFQMRWMQLKVLEDMIDLIKNIDVATDVSEKIKELLDYIYINYAENNDGVLLKEKVSDTMIYYETKELPTSRKEFENRARLYQFLTETQTFIDIKVNFNQEK</sequence>
<accession>A0A1X6WM57</accession>
<dbReference type="Pfam" id="PF11728">
    <property type="entry name" value="ArAE_1_C"/>
    <property type="match status" value="1"/>
</dbReference>
<protein>
    <submittedName>
        <fullName evidence="8">Integral membrane protein</fullName>
    </submittedName>
</protein>
<feature type="transmembrane region" description="Helical" evidence="6">
    <location>
        <begin position="12"/>
        <end position="40"/>
    </location>
</feature>
<feature type="domain" description="Putative aromatic acid exporter C-terminal" evidence="7">
    <location>
        <begin position="145"/>
        <end position="309"/>
    </location>
</feature>
<proteinExistence type="predicted"/>
<dbReference type="Pfam" id="PF06081">
    <property type="entry name" value="ArAE_1"/>
    <property type="match status" value="1"/>
</dbReference>
<feature type="transmembrane region" description="Helical" evidence="6">
    <location>
        <begin position="123"/>
        <end position="141"/>
    </location>
</feature>
<evidence type="ECO:0000256" key="6">
    <source>
        <dbReference type="SAM" id="Phobius"/>
    </source>
</evidence>
<dbReference type="InterPro" id="IPR021062">
    <property type="entry name" value="ArAE_1_C"/>
</dbReference>
<evidence type="ECO:0000256" key="3">
    <source>
        <dbReference type="ARBA" id="ARBA00022692"/>
    </source>
</evidence>
<evidence type="ECO:0000256" key="5">
    <source>
        <dbReference type="ARBA" id="ARBA00023136"/>
    </source>
</evidence>
<feature type="transmembrane region" description="Helical" evidence="6">
    <location>
        <begin position="77"/>
        <end position="93"/>
    </location>
</feature>
<keyword evidence="9" id="KW-1185">Reference proteome</keyword>
<dbReference type="Gene3D" id="1.20.120.940">
    <property type="entry name" value="Putative aromatic acid exporter, C-terminal domain"/>
    <property type="match status" value="1"/>
</dbReference>
<dbReference type="InterPro" id="IPR052984">
    <property type="entry name" value="UPF0421"/>
</dbReference>
<evidence type="ECO:0000256" key="1">
    <source>
        <dbReference type="ARBA" id="ARBA00004651"/>
    </source>
</evidence>
<evidence type="ECO:0000256" key="2">
    <source>
        <dbReference type="ARBA" id="ARBA00022475"/>
    </source>
</evidence>